<evidence type="ECO:0000313" key="5">
    <source>
        <dbReference type="EMBL" id="GLQ21924.1"/>
    </source>
</evidence>
<reference evidence="5" key="1">
    <citation type="journal article" date="2014" name="Int. J. Syst. Evol. Microbiol.">
        <title>Complete genome of a new Firmicutes species belonging to the dominant human colonic microbiota ('Ruminococcus bicirculans') reveals two chromosomes and a selective capacity to utilize plant glucans.</title>
        <authorList>
            <consortium name="NISC Comparative Sequencing Program"/>
            <person name="Wegmann U."/>
            <person name="Louis P."/>
            <person name="Goesmann A."/>
            <person name="Henrissat B."/>
            <person name="Duncan S.H."/>
            <person name="Flint H.J."/>
        </authorList>
    </citation>
    <scope>NUCLEOTIDE SEQUENCE</scope>
    <source>
        <strain evidence="5">NBRC 108216</strain>
    </source>
</reference>
<evidence type="ECO:0000259" key="4">
    <source>
        <dbReference type="PROSITE" id="PS50995"/>
    </source>
</evidence>
<evidence type="ECO:0000256" key="1">
    <source>
        <dbReference type="ARBA" id="ARBA00023015"/>
    </source>
</evidence>
<accession>A0ABQ5V4P1</accession>
<dbReference type="InterPro" id="IPR023187">
    <property type="entry name" value="Tscrpt_reg_MarR-type_CS"/>
</dbReference>
<comment type="caution">
    <text evidence="5">The sequence shown here is derived from an EMBL/GenBank/DDBJ whole genome shotgun (WGS) entry which is preliminary data.</text>
</comment>
<dbReference type="Gene3D" id="1.10.10.10">
    <property type="entry name" value="Winged helix-like DNA-binding domain superfamily/Winged helix DNA-binding domain"/>
    <property type="match status" value="1"/>
</dbReference>
<sequence>MDAVLNRYLVEGADGQPRPLRYNPVDYQTLKRLETQPDSRATDIAGQLGVPATTMQSALDRLVRMGFLQKGNHPTDGRAKVYRLSEKGVALRHKIHRQDRANIKAMLNVLDVNEQDRFVEMMERIEAAVRR</sequence>
<dbReference type="PRINTS" id="PR00598">
    <property type="entry name" value="HTHMARR"/>
</dbReference>
<gene>
    <name evidence="5" type="ORF">GCM10007854_28790</name>
</gene>
<reference evidence="5" key="2">
    <citation type="submission" date="2023-01" db="EMBL/GenBank/DDBJ databases">
        <title>Draft genome sequence of Algimonas porphyrae strain NBRC 108216.</title>
        <authorList>
            <person name="Sun Q."/>
            <person name="Mori K."/>
        </authorList>
    </citation>
    <scope>NUCLEOTIDE SEQUENCE</scope>
    <source>
        <strain evidence="5">NBRC 108216</strain>
    </source>
</reference>
<dbReference type="SUPFAM" id="SSF46785">
    <property type="entry name" value="Winged helix' DNA-binding domain"/>
    <property type="match status" value="1"/>
</dbReference>
<dbReference type="InterPro" id="IPR036388">
    <property type="entry name" value="WH-like_DNA-bd_sf"/>
</dbReference>
<dbReference type="PANTHER" id="PTHR33164">
    <property type="entry name" value="TRANSCRIPTIONAL REGULATOR, MARR FAMILY"/>
    <property type="match status" value="1"/>
</dbReference>
<dbReference type="Pfam" id="PF01047">
    <property type="entry name" value="MarR"/>
    <property type="match status" value="1"/>
</dbReference>
<proteinExistence type="predicted"/>
<evidence type="ECO:0000256" key="3">
    <source>
        <dbReference type="ARBA" id="ARBA00023163"/>
    </source>
</evidence>
<protein>
    <recommendedName>
        <fullName evidence="4">HTH marR-type domain-containing protein</fullName>
    </recommendedName>
</protein>
<evidence type="ECO:0000313" key="6">
    <source>
        <dbReference type="Proteomes" id="UP001161390"/>
    </source>
</evidence>
<dbReference type="InterPro" id="IPR000835">
    <property type="entry name" value="HTH_MarR-typ"/>
</dbReference>
<keyword evidence="3" id="KW-0804">Transcription</keyword>
<dbReference type="InterPro" id="IPR039422">
    <property type="entry name" value="MarR/SlyA-like"/>
</dbReference>
<dbReference type="EMBL" id="BSNJ01000007">
    <property type="protein sequence ID" value="GLQ21924.1"/>
    <property type="molecule type" value="Genomic_DNA"/>
</dbReference>
<dbReference type="PANTHER" id="PTHR33164:SF95">
    <property type="entry name" value="TRANSCRIPTIONAL REGULATOR"/>
    <property type="match status" value="1"/>
</dbReference>
<organism evidence="5 6">
    <name type="scientific">Algimonas porphyrae</name>
    <dbReference type="NCBI Taxonomy" id="1128113"/>
    <lineage>
        <taxon>Bacteria</taxon>
        <taxon>Pseudomonadati</taxon>
        <taxon>Pseudomonadota</taxon>
        <taxon>Alphaproteobacteria</taxon>
        <taxon>Maricaulales</taxon>
        <taxon>Robiginitomaculaceae</taxon>
        <taxon>Algimonas</taxon>
    </lineage>
</organism>
<evidence type="ECO:0000256" key="2">
    <source>
        <dbReference type="ARBA" id="ARBA00023125"/>
    </source>
</evidence>
<name>A0ABQ5V4P1_9PROT</name>
<dbReference type="Proteomes" id="UP001161390">
    <property type="component" value="Unassembled WGS sequence"/>
</dbReference>
<keyword evidence="6" id="KW-1185">Reference proteome</keyword>
<dbReference type="PROSITE" id="PS50995">
    <property type="entry name" value="HTH_MARR_2"/>
    <property type="match status" value="1"/>
</dbReference>
<dbReference type="PROSITE" id="PS01117">
    <property type="entry name" value="HTH_MARR_1"/>
    <property type="match status" value="1"/>
</dbReference>
<dbReference type="SMART" id="SM00347">
    <property type="entry name" value="HTH_MARR"/>
    <property type="match status" value="1"/>
</dbReference>
<dbReference type="InterPro" id="IPR036390">
    <property type="entry name" value="WH_DNA-bd_sf"/>
</dbReference>
<feature type="domain" description="HTH marR-type" evidence="4">
    <location>
        <begin position="1"/>
        <end position="127"/>
    </location>
</feature>
<keyword evidence="1" id="KW-0805">Transcription regulation</keyword>
<keyword evidence="2" id="KW-0238">DNA-binding</keyword>